<dbReference type="AlphaFoldDB" id="A0A8H9IT97"/>
<accession>A0A8H9IT97</accession>
<evidence type="ECO:0008006" key="3">
    <source>
        <dbReference type="Google" id="ProtNLM"/>
    </source>
</evidence>
<gene>
    <name evidence="1" type="ORF">GCM10017566_05400</name>
</gene>
<dbReference type="EMBL" id="BNAV01000001">
    <property type="protein sequence ID" value="GHF35492.1"/>
    <property type="molecule type" value="Genomic_DNA"/>
</dbReference>
<name>A0A8H9IT97_9PSEU</name>
<protein>
    <recommendedName>
        <fullName evidence="3">Alpha/beta hydrolase</fullName>
    </recommendedName>
</protein>
<proteinExistence type="predicted"/>
<evidence type="ECO:0000313" key="2">
    <source>
        <dbReference type="Proteomes" id="UP000658656"/>
    </source>
</evidence>
<reference evidence="1" key="2">
    <citation type="submission" date="2020-09" db="EMBL/GenBank/DDBJ databases">
        <authorList>
            <person name="Sun Q."/>
            <person name="Zhou Y."/>
        </authorList>
    </citation>
    <scope>NUCLEOTIDE SEQUENCE</scope>
    <source>
        <strain evidence="1">CGMCC 4.7679</strain>
    </source>
</reference>
<keyword evidence="2" id="KW-1185">Reference proteome</keyword>
<organism evidence="1 2">
    <name type="scientific">Amycolatopsis bartoniae</name>
    <dbReference type="NCBI Taxonomy" id="941986"/>
    <lineage>
        <taxon>Bacteria</taxon>
        <taxon>Bacillati</taxon>
        <taxon>Actinomycetota</taxon>
        <taxon>Actinomycetes</taxon>
        <taxon>Pseudonocardiales</taxon>
        <taxon>Pseudonocardiaceae</taxon>
        <taxon>Amycolatopsis</taxon>
    </lineage>
</organism>
<dbReference type="Proteomes" id="UP000658656">
    <property type="component" value="Unassembled WGS sequence"/>
</dbReference>
<evidence type="ECO:0000313" key="1">
    <source>
        <dbReference type="EMBL" id="GHF35492.1"/>
    </source>
</evidence>
<sequence length="71" mass="7622">MGERIFHCAIGPCATAGGVALAERPRYPVARSVTPFALAGSGHDLDLAPNAPEFFARALRWIDETVSLRQV</sequence>
<comment type="caution">
    <text evidence="1">The sequence shown here is derived from an EMBL/GenBank/DDBJ whole genome shotgun (WGS) entry which is preliminary data.</text>
</comment>
<reference evidence="1" key="1">
    <citation type="journal article" date="2014" name="Int. J. Syst. Evol. Microbiol.">
        <title>Complete genome sequence of Corynebacterium casei LMG S-19264T (=DSM 44701T), isolated from a smear-ripened cheese.</title>
        <authorList>
            <consortium name="US DOE Joint Genome Institute (JGI-PGF)"/>
            <person name="Walter F."/>
            <person name="Albersmeier A."/>
            <person name="Kalinowski J."/>
            <person name="Ruckert C."/>
        </authorList>
    </citation>
    <scope>NUCLEOTIDE SEQUENCE</scope>
    <source>
        <strain evidence="1">CGMCC 4.7679</strain>
    </source>
</reference>